<dbReference type="OrthoDB" id="3832628at2759"/>
<gene>
    <name evidence="3" type="ORF">LELG_00672</name>
</gene>
<dbReference type="InterPro" id="IPR014752">
    <property type="entry name" value="Arrestin-like_C"/>
</dbReference>
<dbReference type="HOGENOM" id="CLU_012509_0_0_1"/>
<feature type="domain" description="LDB19 N-terminal" evidence="2">
    <location>
        <begin position="130"/>
        <end position="315"/>
    </location>
</feature>
<reference evidence="3 4" key="1">
    <citation type="journal article" date="2009" name="Nature">
        <title>Evolution of pathogenicity and sexual reproduction in eight Candida genomes.</title>
        <authorList>
            <person name="Butler G."/>
            <person name="Rasmussen M.D."/>
            <person name="Lin M.F."/>
            <person name="Santos M.A."/>
            <person name="Sakthikumar S."/>
            <person name="Munro C.A."/>
            <person name="Rheinbay E."/>
            <person name="Grabherr M."/>
            <person name="Forche A."/>
            <person name="Reedy J.L."/>
            <person name="Agrafioti I."/>
            <person name="Arnaud M.B."/>
            <person name="Bates S."/>
            <person name="Brown A.J."/>
            <person name="Brunke S."/>
            <person name="Costanzo M.C."/>
            <person name="Fitzpatrick D.A."/>
            <person name="de Groot P.W."/>
            <person name="Harris D."/>
            <person name="Hoyer L.L."/>
            <person name="Hube B."/>
            <person name="Klis F.M."/>
            <person name="Kodira C."/>
            <person name="Lennard N."/>
            <person name="Logue M.E."/>
            <person name="Martin R."/>
            <person name="Neiman A.M."/>
            <person name="Nikolaou E."/>
            <person name="Quail M.A."/>
            <person name="Quinn J."/>
            <person name="Santos M.C."/>
            <person name="Schmitzberger F.F."/>
            <person name="Sherlock G."/>
            <person name="Shah P."/>
            <person name="Silverstein K.A."/>
            <person name="Skrzypek M.S."/>
            <person name="Soll D."/>
            <person name="Staggs R."/>
            <person name="Stansfield I."/>
            <person name="Stumpf M.P."/>
            <person name="Sudbery P.E."/>
            <person name="Srikantha T."/>
            <person name="Zeng Q."/>
            <person name="Berman J."/>
            <person name="Berriman M."/>
            <person name="Heitman J."/>
            <person name="Gow N.A."/>
            <person name="Lorenz M.C."/>
            <person name="Birren B.W."/>
            <person name="Kellis M."/>
            <person name="Cuomo C.A."/>
        </authorList>
    </citation>
    <scope>NUCLEOTIDE SEQUENCE [LARGE SCALE GENOMIC DNA]</scope>
    <source>
        <strain evidence="4">ATCC 11503 / BCRC 21390 / CBS 2605 / JCM 1781 / NBRC 1676 / NRRL YB-4239</strain>
    </source>
</reference>
<feature type="compositionally biased region" description="Polar residues" evidence="1">
    <location>
        <begin position="441"/>
        <end position="456"/>
    </location>
</feature>
<proteinExistence type="predicted"/>
<feature type="compositionally biased region" description="Low complexity" evidence="1">
    <location>
        <begin position="352"/>
        <end position="361"/>
    </location>
</feature>
<dbReference type="Proteomes" id="UP000001996">
    <property type="component" value="Unassembled WGS sequence"/>
</dbReference>
<feature type="region of interest" description="Disordered" evidence="1">
    <location>
        <begin position="27"/>
        <end position="83"/>
    </location>
</feature>
<feature type="compositionally biased region" description="Low complexity" evidence="1">
    <location>
        <begin position="416"/>
        <end position="440"/>
    </location>
</feature>
<dbReference type="EMBL" id="CH981524">
    <property type="protein sequence ID" value="EDK42494.1"/>
    <property type="molecule type" value="Genomic_DNA"/>
</dbReference>
<dbReference type="FunCoup" id="A5DTI6">
    <property type="interactions" value="21"/>
</dbReference>
<dbReference type="Gene3D" id="2.60.40.640">
    <property type="match status" value="1"/>
</dbReference>
<dbReference type="VEuPathDB" id="FungiDB:LELG_00672"/>
<sequence length="751" mass="81781">MALLSKVFNLKSDNLLHQLHRLQQLDQQGASGRKMSPISSAGSNLNLTPSTSAKSTSSSLTPSKSKNSMFKKTSANSPQLPPAAPPTYSVSIKIESPPVILYGTPAESTGSILSGLLKLTALANVELVSVTLSLIQTMRYTKPFILPNSSTISNCRDCTKRTQELARWDLLSSPTTFPAGVHAYPFSHLLPGSLPPTSKLGSSNSRSYIKYDLVAEVVAKDSESSKKLVLPINVSRLILRGPDRNSLRIFPPTDVTAMAVLPNVIYPKSVFALELKLDNMVNPTQPRRWRMRKLSWRIEENIKIRANVCEAHTKKLDAVEHSLKKAPQKKDKASGLHHSTIQTNMSLMYSPSAQFAQSQSQTNEPLVEGQPQQEDQIIDDGSHDIEETIRSGPQQAQQSFLEDFGGGRTLEHQSNHQQHVQPHTQPHPHSQPHPQAQSQSRESPSPNLLTPEISASQQQQQQQQLHLQLYDEKKIYLEETRTISYGDVKAGWKSDFSGTGKIELVANISAAAFSTGSNNHITLATTEDRVKIDDDKNFRLGANVSCDIDDPNLGVFVNHTLIIEVVVAEELVHRVDQQAYSLHPTRSSTRGATVPRGRSSSTSNANANASGSVNETTTLESTSALNNLTPTSSQNLANNQLLMGAPTGAARVLRMQFKLPVTERSGLGIAWDDEVPPTYADVRTLSPPSYQGTQTDSNAAVAGSTSAVEPDLFPTTSTASMTPSLVEVLNNSSVIYGRGETPIVGNFWGTV</sequence>
<accession>A5DTI6</accession>
<feature type="region of interest" description="Disordered" evidence="1">
    <location>
        <begin position="352"/>
        <end position="372"/>
    </location>
</feature>
<keyword evidence="4" id="KW-1185">Reference proteome</keyword>
<dbReference type="KEGG" id="lel:PVL30_000647"/>
<protein>
    <recommendedName>
        <fullName evidence="2">LDB19 N-terminal domain-containing protein</fullName>
    </recommendedName>
</protein>
<evidence type="ECO:0000259" key="2">
    <source>
        <dbReference type="Pfam" id="PF13002"/>
    </source>
</evidence>
<organism evidence="3 4">
    <name type="scientific">Lodderomyces elongisporus (strain ATCC 11503 / CBS 2605 / JCM 1781 / NBRC 1676 / NRRL YB-4239)</name>
    <name type="common">Yeast</name>
    <name type="synonym">Saccharomyces elongisporus</name>
    <dbReference type="NCBI Taxonomy" id="379508"/>
    <lineage>
        <taxon>Eukaryota</taxon>
        <taxon>Fungi</taxon>
        <taxon>Dikarya</taxon>
        <taxon>Ascomycota</taxon>
        <taxon>Saccharomycotina</taxon>
        <taxon>Pichiomycetes</taxon>
        <taxon>Debaryomycetaceae</taxon>
        <taxon>Candida/Lodderomyces clade</taxon>
        <taxon>Lodderomyces</taxon>
    </lineage>
</organism>
<feature type="compositionally biased region" description="Low complexity" evidence="1">
    <location>
        <begin position="599"/>
        <end position="612"/>
    </location>
</feature>
<dbReference type="GeneID" id="5235892"/>
<dbReference type="STRING" id="379508.A5DTI6"/>
<feature type="region of interest" description="Disordered" evidence="1">
    <location>
        <begin position="680"/>
        <end position="705"/>
    </location>
</feature>
<dbReference type="Pfam" id="PF13002">
    <property type="entry name" value="LDB19"/>
    <property type="match status" value="1"/>
</dbReference>
<dbReference type="eggNOG" id="ENOG502QS9U">
    <property type="taxonomic scope" value="Eukaryota"/>
</dbReference>
<feature type="region of interest" description="Disordered" evidence="1">
    <location>
        <begin position="582"/>
        <end position="615"/>
    </location>
</feature>
<evidence type="ECO:0000313" key="4">
    <source>
        <dbReference type="Proteomes" id="UP000001996"/>
    </source>
</evidence>
<dbReference type="AlphaFoldDB" id="A5DTI6"/>
<feature type="compositionally biased region" description="Polar residues" evidence="1">
    <location>
        <begin position="582"/>
        <end position="591"/>
    </location>
</feature>
<dbReference type="OMA" id="LRMQFKL"/>
<feature type="region of interest" description="Disordered" evidence="1">
    <location>
        <begin position="406"/>
        <end position="465"/>
    </location>
</feature>
<dbReference type="InterPro" id="IPR024391">
    <property type="entry name" value="LDB19_N"/>
</dbReference>
<feature type="compositionally biased region" description="Low complexity" evidence="1">
    <location>
        <begin position="47"/>
        <end position="68"/>
    </location>
</feature>
<name>A5DTI6_LODEL</name>
<dbReference type="InParanoid" id="A5DTI6"/>
<evidence type="ECO:0000256" key="1">
    <source>
        <dbReference type="SAM" id="MobiDB-lite"/>
    </source>
</evidence>
<evidence type="ECO:0000313" key="3">
    <source>
        <dbReference type="EMBL" id="EDK42494.1"/>
    </source>
</evidence>
<feature type="compositionally biased region" description="Polar residues" evidence="1">
    <location>
        <begin position="37"/>
        <end position="46"/>
    </location>
</feature>
<feature type="compositionally biased region" description="Polar residues" evidence="1">
    <location>
        <begin position="686"/>
        <end position="705"/>
    </location>
</feature>